<proteinExistence type="predicted"/>
<comment type="caution">
    <text evidence="1">The sequence shown here is derived from an EMBL/GenBank/DDBJ whole genome shotgun (WGS) entry which is preliminary data.</text>
</comment>
<dbReference type="InterPro" id="IPR018642">
    <property type="entry name" value="DUF2066"/>
</dbReference>
<dbReference type="Proteomes" id="UP001157134">
    <property type="component" value="Unassembled WGS sequence"/>
</dbReference>
<evidence type="ECO:0000313" key="2">
    <source>
        <dbReference type="Proteomes" id="UP001157134"/>
    </source>
</evidence>
<gene>
    <name evidence="1" type="ORF">tloyanaT_18740</name>
</gene>
<evidence type="ECO:0000313" key="1">
    <source>
        <dbReference type="EMBL" id="GLX85622.1"/>
    </source>
</evidence>
<accession>A0ABQ6HFW8</accession>
<keyword evidence="2" id="KW-1185">Reference proteome</keyword>
<reference evidence="1 2" key="1">
    <citation type="submission" date="2023-03" db="EMBL/GenBank/DDBJ databases">
        <title>Thalassotalea loyana LMG 22536T draft genome sequence.</title>
        <authorList>
            <person name="Sawabe T."/>
        </authorList>
    </citation>
    <scope>NUCLEOTIDE SEQUENCE [LARGE SCALE GENOMIC DNA]</scope>
    <source>
        <strain evidence="1 2">LMG 22536</strain>
    </source>
</reference>
<dbReference type="RefSeq" id="WP_284297900.1">
    <property type="nucleotide sequence ID" value="NZ_BSSV01000003.1"/>
</dbReference>
<evidence type="ECO:0008006" key="3">
    <source>
        <dbReference type="Google" id="ProtNLM"/>
    </source>
</evidence>
<dbReference type="EMBL" id="BSSV01000003">
    <property type="protein sequence ID" value="GLX85622.1"/>
    <property type="molecule type" value="Genomic_DNA"/>
</dbReference>
<dbReference type="Pfam" id="PF09839">
    <property type="entry name" value="DUF2066"/>
    <property type="match status" value="1"/>
</dbReference>
<protein>
    <recommendedName>
        <fullName evidence="3">DUF2066 domain-containing protein</fullName>
    </recommendedName>
</protein>
<name>A0ABQ6HFW8_9GAMM</name>
<sequence length="372" mass="41851">MQPIRIDNMAKSLVLTIILLINCFCFSVKAVEVTELYTGKIEVQGQSRADRDTGLQQALEQVMLKVGGNNDFASNPQISTALKSPSRYVAQFYYDRVDQQTLLVAEFDENKVNQLFYDAQLPILGNIRPLLTVWLVEEHGLARNIINHSSDNVLAQKVKAFSEQRAVPMVLPLMDLEDISRVQVSDIWGRFEEPVKVASERYLAEASVIIRISDNTLVEAGISESQNCELPCQQSLYALDWSIVEDYQQFGSRIQGSNPELLVEEALTAISQHIHQQYALSMNTQNIVTIEVANVDSMSTYVAVSQFLADFSAVSDVKLRYAQGSVRRFDVSLLGSRQAFMASIELVDELKQIIDPLAQIDEQATPVFYWQE</sequence>
<organism evidence="1 2">
    <name type="scientific">Thalassotalea loyana</name>
    <dbReference type="NCBI Taxonomy" id="280483"/>
    <lineage>
        <taxon>Bacteria</taxon>
        <taxon>Pseudomonadati</taxon>
        <taxon>Pseudomonadota</taxon>
        <taxon>Gammaproteobacteria</taxon>
        <taxon>Alteromonadales</taxon>
        <taxon>Colwelliaceae</taxon>
        <taxon>Thalassotalea</taxon>
    </lineage>
</organism>